<keyword evidence="3" id="KW-1185">Reference proteome</keyword>
<evidence type="ECO:0000259" key="1">
    <source>
        <dbReference type="Pfam" id="PF01968"/>
    </source>
</evidence>
<dbReference type="SUPFAM" id="SSF53067">
    <property type="entry name" value="Actin-like ATPase domain"/>
    <property type="match status" value="1"/>
</dbReference>
<reference evidence="2 3" key="1">
    <citation type="submission" date="2019-09" db="EMBL/GenBank/DDBJ databases">
        <title>YIM 132180 draft genome.</title>
        <authorList>
            <person name="Zhang K."/>
        </authorList>
    </citation>
    <scope>NUCLEOTIDE SEQUENCE [LARGE SCALE GENOMIC DNA]</scope>
    <source>
        <strain evidence="2 3">YIM 132180</strain>
    </source>
</reference>
<organism evidence="2 3">
    <name type="scientific">Plantimonas leprariae</name>
    <dbReference type="NCBI Taxonomy" id="2615207"/>
    <lineage>
        <taxon>Bacteria</taxon>
        <taxon>Pseudomonadati</taxon>
        <taxon>Pseudomonadota</taxon>
        <taxon>Alphaproteobacteria</taxon>
        <taxon>Hyphomicrobiales</taxon>
        <taxon>Aurantimonadaceae</taxon>
        <taxon>Plantimonas</taxon>
    </lineage>
</organism>
<evidence type="ECO:0000313" key="2">
    <source>
        <dbReference type="EMBL" id="KAB0679298.1"/>
    </source>
</evidence>
<comment type="caution">
    <text evidence="2">The sequence shown here is derived from an EMBL/GenBank/DDBJ whole genome shotgun (WGS) entry which is preliminary data.</text>
</comment>
<accession>A0A7V7PNM2</accession>
<dbReference type="RefSeq" id="WP_150970303.1">
    <property type="nucleotide sequence ID" value="NZ_VZDO01000010.1"/>
</dbReference>
<feature type="domain" description="Hydantoinase A/oxoprolinase" evidence="1">
    <location>
        <begin position="58"/>
        <end position="291"/>
    </location>
</feature>
<protein>
    <submittedName>
        <fullName evidence="2">S-layer protein</fullName>
    </submittedName>
</protein>
<dbReference type="Gene3D" id="3.30.420.40">
    <property type="match status" value="1"/>
</dbReference>
<sequence length="327" mass="34124">MARVLGWDVGGAHLKAALAEDGEVVGVWRVPAPPDRDLAGFEAALARIAAEAGPADRHAVTMTGELSDVFPDRREGVAALARAARGRLGEGVVFYAGPAGLVPDPEASEAVASANWHAAARIVAERIDAALFLAMGSTTTDITPVAGGAIRAEGFGDAERLRFGELVYQGFSRTALMAVAERVPVAGARVPVIAEPLATMADVRQVLAAVADEDEPADARARIARMIGRDAAEMRDHDFRTVAHAFAEVQLRRLHDAAELVLSRGDLEPDAPAVVAGVGRSVLKRLATRLDRGVVDFADLVECRSALRDDVGEAAAAAALAIIAGRG</sequence>
<proteinExistence type="predicted"/>
<name>A0A7V7PNM2_9HYPH</name>
<evidence type="ECO:0000313" key="3">
    <source>
        <dbReference type="Proteomes" id="UP000432089"/>
    </source>
</evidence>
<dbReference type="InterPro" id="IPR043129">
    <property type="entry name" value="ATPase_NBD"/>
</dbReference>
<dbReference type="InterPro" id="IPR002821">
    <property type="entry name" value="Hydantoinase_A"/>
</dbReference>
<dbReference type="EMBL" id="VZDO01000010">
    <property type="protein sequence ID" value="KAB0679298.1"/>
    <property type="molecule type" value="Genomic_DNA"/>
</dbReference>
<dbReference type="Gene3D" id="3.30.420.190">
    <property type="entry name" value="conserved archaeal protein q6m145"/>
    <property type="match status" value="1"/>
</dbReference>
<dbReference type="NCBIfam" id="TIGR03123">
    <property type="entry name" value="one_C_unchar_1"/>
    <property type="match status" value="1"/>
</dbReference>
<dbReference type="InterPro" id="IPR002756">
    <property type="entry name" value="MfnF"/>
</dbReference>
<dbReference type="AlphaFoldDB" id="A0A7V7PNM2"/>
<gene>
    <name evidence="2" type="ORF">F6X38_13235</name>
</gene>
<dbReference type="Pfam" id="PF01968">
    <property type="entry name" value="Hydantoinase_A"/>
    <property type="match status" value="1"/>
</dbReference>
<dbReference type="GO" id="GO:0016787">
    <property type="term" value="F:hydrolase activity"/>
    <property type="evidence" value="ECO:0007669"/>
    <property type="project" value="InterPro"/>
</dbReference>
<dbReference type="Proteomes" id="UP000432089">
    <property type="component" value="Unassembled WGS sequence"/>
</dbReference>